<gene>
    <name evidence="1" type="ORF">E0L93_05140</name>
</gene>
<dbReference type="Proteomes" id="UP000295244">
    <property type="component" value="Unassembled WGS sequence"/>
</dbReference>
<dbReference type="RefSeq" id="WP_132689424.1">
    <property type="nucleotide sequence ID" value="NZ_SKBU01000009.1"/>
</dbReference>
<accession>A0A4R1BNF9</accession>
<evidence type="ECO:0000313" key="1">
    <source>
        <dbReference type="EMBL" id="TCJ18887.1"/>
    </source>
</evidence>
<keyword evidence="2" id="KW-1185">Reference proteome</keyword>
<name>A0A4R1BNF9_9ACTN</name>
<dbReference type="AlphaFoldDB" id="A0A4R1BNF9"/>
<dbReference type="InterPro" id="IPR031423">
    <property type="entry name" value="Phosphatase_SCO2771"/>
</dbReference>
<proteinExistence type="predicted"/>
<evidence type="ECO:0008006" key="3">
    <source>
        <dbReference type="Google" id="ProtNLM"/>
    </source>
</evidence>
<dbReference type="Pfam" id="PF15698">
    <property type="entry name" value="Phosphatase"/>
    <property type="match status" value="1"/>
</dbReference>
<sequence length="261" mass="27784">MNGRIESYALRLLEAGVAGDRTSHGARDNLYKIEQVVMHNPVYTFGLEPLLEGVDFEEAYSAVGRFTGHPPDREENPERGRIDPVRTVEGLVEAARRIRKVAGGGGTLLFGTGHPGALLLYYLELSRWAETLGGRVLTAGTERLYEHGSPLDWVGKVGVLGDGAHLHHTHSPDPMRDVLGEVGAVDLVVADHGFAGAAAAAGIPAIAVMDTNDPALAVAALRAPDLLTVVPMDDNRPQNSYAVALDVIREAGGASAPFMER</sequence>
<organism evidence="1 2">
    <name type="scientific">Rubrobacter taiwanensis</name>
    <dbReference type="NCBI Taxonomy" id="185139"/>
    <lineage>
        <taxon>Bacteria</taxon>
        <taxon>Bacillati</taxon>
        <taxon>Actinomycetota</taxon>
        <taxon>Rubrobacteria</taxon>
        <taxon>Rubrobacterales</taxon>
        <taxon>Rubrobacteraceae</taxon>
        <taxon>Rubrobacter</taxon>
    </lineage>
</organism>
<evidence type="ECO:0000313" key="2">
    <source>
        <dbReference type="Proteomes" id="UP000295244"/>
    </source>
</evidence>
<dbReference type="OrthoDB" id="3511799at2"/>
<protein>
    <recommendedName>
        <fullName evidence="3">Phosphatase</fullName>
    </recommendedName>
</protein>
<reference evidence="1 2" key="1">
    <citation type="submission" date="2019-03" db="EMBL/GenBank/DDBJ databases">
        <title>Whole genome sequence of a novel Rubrobacter taiwanensis strain, isolated from Yellowstone National Park.</title>
        <authorList>
            <person name="Freed S."/>
            <person name="Ramaley R.F."/>
            <person name="Kyndt J.A."/>
        </authorList>
    </citation>
    <scope>NUCLEOTIDE SEQUENCE [LARGE SCALE GENOMIC DNA]</scope>
    <source>
        <strain evidence="1 2">Yellowstone</strain>
    </source>
</reference>
<comment type="caution">
    <text evidence="1">The sequence shown here is derived from an EMBL/GenBank/DDBJ whole genome shotgun (WGS) entry which is preliminary data.</text>
</comment>
<dbReference type="EMBL" id="SKBU01000009">
    <property type="protein sequence ID" value="TCJ18887.1"/>
    <property type="molecule type" value="Genomic_DNA"/>
</dbReference>